<evidence type="ECO:0000256" key="5">
    <source>
        <dbReference type="ARBA" id="ARBA00023049"/>
    </source>
</evidence>
<dbReference type="GO" id="GO:0008270">
    <property type="term" value="F:zinc ion binding"/>
    <property type="evidence" value="ECO:0007669"/>
    <property type="project" value="UniProtKB-UniRule"/>
</dbReference>
<dbReference type="Pfam" id="PF01400">
    <property type="entry name" value="Astacin"/>
    <property type="match status" value="1"/>
</dbReference>
<evidence type="ECO:0000256" key="6">
    <source>
        <dbReference type="PROSITE-ProRule" id="PRU01211"/>
    </source>
</evidence>
<reference evidence="8 9" key="1">
    <citation type="submission" date="2018-07" db="EMBL/GenBank/DDBJ databases">
        <title>Leeuwenhoekiella genomics.</title>
        <authorList>
            <person name="Tahon G."/>
            <person name="Willems A."/>
        </authorList>
    </citation>
    <scope>NUCLEOTIDE SEQUENCE [LARGE SCALE GENOMIC DNA]</scope>
    <source>
        <strain evidence="8 9">R-50232</strain>
    </source>
</reference>
<keyword evidence="5 6" id="KW-0482">Metalloprotease</keyword>
<keyword evidence="9" id="KW-1185">Reference proteome</keyword>
<evidence type="ECO:0000313" key="9">
    <source>
        <dbReference type="Proteomes" id="UP000289821"/>
    </source>
</evidence>
<proteinExistence type="predicted"/>
<feature type="domain" description="Peptidase M12A" evidence="7">
    <location>
        <begin position="85"/>
        <end position="275"/>
    </location>
</feature>
<sequence>MTFRLSIFFLLVIISSCSDENLEIRDNNNSIETLNVMNLELPNDRILSYSIVDGQNILENDIILTNTQIENLKNGVYLSYDKTDSAQKGAIGISSWSWTNSTVNFHITYLAQSSNIYSAINQISAATNITFNESSSGNYIDFVISDKPGISYSFLGMQGGRQTIHLSSGASDDTVIHEIGHALGLFHEQSRTDRDDYITINWNNIDSSNHSQFESKFVQNFGLFDFNSIMIYGSYNGFALTYGVPTMTKLDGSTWTRSALLSYDDKKTLLDMYPGANKINKHSSNLSKMDIGVNSQGDVVFATKNRFNVDIYKNNSKIQSIRTSDSKRLDITDSGSILVSGSFIYGFGKYRNYEMKDISAGGGSIYCLASNSKENSLFKKINGSWTKIINCSADRLTVDNSGKVWLIAGTTLSQYDESNNIIENITTYDYLGPYGYFFDIGSAGSSIYITTKNSKNSNNSILKYSDYSNLLITQPSPTGIGGISNLDGDGNGNIWY</sequence>
<dbReference type="Gene3D" id="3.40.390.10">
    <property type="entry name" value="Collagenase (Catalytic Domain)"/>
    <property type="match status" value="1"/>
</dbReference>
<evidence type="ECO:0000259" key="7">
    <source>
        <dbReference type="PROSITE" id="PS51864"/>
    </source>
</evidence>
<dbReference type="PROSITE" id="PS51864">
    <property type="entry name" value="ASTACIN"/>
    <property type="match status" value="1"/>
</dbReference>
<dbReference type="PRINTS" id="PR00480">
    <property type="entry name" value="ASTACIN"/>
</dbReference>
<dbReference type="GO" id="GO:0006508">
    <property type="term" value="P:proteolysis"/>
    <property type="evidence" value="ECO:0007669"/>
    <property type="project" value="UniProtKB-KW"/>
</dbReference>
<keyword evidence="4 6" id="KW-0862">Zinc</keyword>
<dbReference type="PANTHER" id="PTHR10127:SF780">
    <property type="entry name" value="METALLOENDOPEPTIDASE"/>
    <property type="match status" value="1"/>
</dbReference>
<evidence type="ECO:0000313" key="8">
    <source>
        <dbReference type="EMBL" id="RXG15449.1"/>
    </source>
</evidence>
<dbReference type="SUPFAM" id="SSF55486">
    <property type="entry name" value="Metalloproteases ('zincins'), catalytic domain"/>
    <property type="match status" value="1"/>
</dbReference>
<evidence type="ECO:0000256" key="1">
    <source>
        <dbReference type="ARBA" id="ARBA00022670"/>
    </source>
</evidence>
<accession>A0A4Q0NW69</accession>
<evidence type="ECO:0000256" key="2">
    <source>
        <dbReference type="ARBA" id="ARBA00022723"/>
    </source>
</evidence>
<dbReference type="GO" id="GO:0004222">
    <property type="term" value="F:metalloendopeptidase activity"/>
    <property type="evidence" value="ECO:0007669"/>
    <property type="project" value="UniProtKB-UniRule"/>
</dbReference>
<keyword evidence="3 6" id="KW-0378">Hydrolase</keyword>
<feature type="binding site" evidence="6">
    <location>
        <position position="181"/>
    </location>
    <ligand>
        <name>Zn(2+)</name>
        <dbReference type="ChEBI" id="CHEBI:29105"/>
        <note>catalytic</note>
    </ligand>
</feature>
<dbReference type="SMART" id="SM00235">
    <property type="entry name" value="ZnMc"/>
    <property type="match status" value="1"/>
</dbReference>
<comment type="caution">
    <text evidence="8">The sequence shown here is derived from an EMBL/GenBank/DDBJ whole genome shotgun (WGS) entry which is preliminary data.</text>
</comment>
<keyword evidence="1 6" id="KW-0645">Protease</keyword>
<dbReference type="PROSITE" id="PS51257">
    <property type="entry name" value="PROKAR_LIPOPROTEIN"/>
    <property type="match status" value="1"/>
</dbReference>
<comment type="caution">
    <text evidence="6">Lacks conserved residue(s) required for the propagation of feature annotation.</text>
</comment>
<dbReference type="PANTHER" id="PTHR10127">
    <property type="entry name" value="DISCOIDIN, CUB, EGF, LAMININ , AND ZINC METALLOPROTEASE DOMAIN CONTAINING"/>
    <property type="match status" value="1"/>
</dbReference>
<dbReference type="AlphaFoldDB" id="A0A4Q0NW69"/>
<gene>
    <name evidence="8" type="ORF">DSM04_103338</name>
</gene>
<evidence type="ECO:0000256" key="4">
    <source>
        <dbReference type="ARBA" id="ARBA00022833"/>
    </source>
</evidence>
<dbReference type="InterPro" id="IPR024079">
    <property type="entry name" value="MetalloPept_cat_dom_sf"/>
</dbReference>
<dbReference type="OrthoDB" id="8455098at2"/>
<dbReference type="InterPro" id="IPR006026">
    <property type="entry name" value="Peptidase_Metallo"/>
</dbReference>
<dbReference type="EMBL" id="QOVI01000003">
    <property type="protein sequence ID" value="RXG15449.1"/>
    <property type="molecule type" value="Genomic_DNA"/>
</dbReference>
<name>A0A4Q0NW69_9FLAO</name>
<feature type="binding site" evidence="6">
    <location>
        <position position="187"/>
    </location>
    <ligand>
        <name>Zn(2+)</name>
        <dbReference type="ChEBI" id="CHEBI:29105"/>
        <note>catalytic</note>
    </ligand>
</feature>
<organism evidence="8 9">
    <name type="scientific">Leeuwenhoekiella aestuarii</name>
    <dbReference type="NCBI Taxonomy" id="2249426"/>
    <lineage>
        <taxon>Bacteria</taxon>
        <taxon>Pseudomonadati</taxon>
        <taxon>Bacteroidota</taxon>
        <taxon>Flavobacteriia</taxon>
        <taxon>Flavobacteriales</taxon>
        <taxon>Flavobacteriaceae</taxon>
        <taxon>Leeuwenhoekiella</taxon>
    </lineage>
</organism>
<feature type="active site" evidence="6">
    <location>
        <position position="178"/>
    </location>
</feature>
<feature type="binding site" evidence="6">
    <location>
        <position position="177"/>
    </location>
    <ligand>
        <name>Zn(2+)</name>
        <dbReference type="ChEBI" id="CHEBI:29105"/>
        <note>catalytic</note>
    </ligand>
</feature>
<dbReference type="InterPro" id="IPR001506">
    <property type="entry name" value="Peptidase_M12A"/>
</dbReference>
<keyword evidence="2 6" id="KW-0479">Metal-binding</keyword>
<dbReference type="RefSeq" id="WP_128761025.1">
    <property type="nucleotide sequence ID" value="NZ_QOVI01000003.1"/>
</dbReference>
<protein>
    <submittedName>
        <fullName evidence="8">Astacin (Peptidase family M12A)</fullName>
    </submittedName>
</protein>
<dbReference type="Proteomes" id="UP000289821">
    <property type="component" value="Unassembled WGS sequence"/>
</dbReference>
<comment type="cofactor">
    <cofactor evidence="6">
        <name>Zn(2+)</name>
        <dbReference type="ChEBI" id="CHEBI:29105"/>
    </cofactor>
    <text evidence="6">Binds 1 zinc ion per subunit.</text>
</comment>
<evidence type="ECO:0000256" key="3">
    <source>
        <dbReference type="ARBA" id="ARBA00022801"/>
    </source>
</evidence>